<feature type="transmembrane region" description="Helical" evidence="1">
    <location>
        <begin position="271"/>
        <end position="288"/>
    </location>
</feature>
<feature type="transmembrane region" description="Helical" evidence="1">
    <location>
        <begin position="318"/>
        <end position="337"/>
    </location>
</feature>
<keyword evidence="1" id="KW-0812">Transmembrane</keyword>
<comment type="caution">
    <text evidence="2">The sequence shown here is derived from an EMBL/GenBank/DDBJ whole genome shotgun (WGS) entry which is preliminary data.</text>
</comment>
<feature type="transmembrane region" description="Helical" evidence="1">
    <location>
        <begin position="295"/>
        <end position="312"/>
    </location>
</feature>
<proteinExistence type="predicted"/>
<dbReference type="EMBL" id="DRXW01000134">
    <property type="protein sequence ID" value="HHR33710.1"/>
    <property type="molecule type" value="Genomic_DNA"/>
</dbReference>
<protein>
    <submittedName>
        <fullName evidence="2">Uncharacterized protein</fullName>
    </submittedName>
</protein>
<feature type="transmembrane region" description="Helical" evidence="1">
    <location>
        <begin position="344"/>
        <end position="361"/>
    </location>
</feature>
<dbReference type="AlphaFoldDB" id="A0A7C5YDM5"/>
<accession>A0A7C5YDM5</accession>
<organism evidence="2">
    <name type="scientific">Fervidobacterium nodosum</name>
    <dbReference type="NCBI Taxonomy" id="2424"/>
    <lineage>
        <taxon>Bacteria</taxon>
        <taxon>Thermotogati</taxon>
        <taxon>Thermotogota</taxon>
        <taxon>Thermotogae</taxon>
        <taxon>Thermotogales</taxon>
        <taxon>Fervidobacteriaceae</taxon>
        <taxon>Fervidobacterium</taxon>
    </lineage>
</organism>
<feature type="transmembrane region" description="Helical" evidence="1">
    <location>
        <begin position="533"/>
        <end position="549"/>
    </location>
</feature>
<sequence length="619" mass="71866">MVKSFELPNRFKIIAFLTLFLILFSFISVFPLDLTLAEKIYQSYFENSSQFGSYVRKVIHEDLPLYRFFKIHFVGSSEKTETTKKTGDYLLTLKPFENVNSDEEALAKAMYLSYWEAKLNNKLFDVEIVKNSPVFNEFFSQYQIRVSQAFGNFAQDLTAYLFGVNLSLDHLPEDLKNLRKEIIKDYNYEKVYNGEEEEAITILLSRPDVIKTISDIILEAQQTASEFDAETLIMRTRGSIFRSTFVYIAGLKDEIAVRFVKITPKEMNLSWIRWIVYVVVFIVWYFVFKNINLPLTLFIASETVYIASFFSIQSTIDGMLYGIVFAIAIIFSIFYFLSKKKYNYAIISILTLIVLFIPSFFTEDLLMKNTFSNSPFYGSLVNDLLKDSLGKVQRNLKEYNSVVNESVQAFSNLVSELNEEANVQEEYFEPESFLKRIEFAKSLKVKYKDHFKDIEDFIYFENGRYKKIEKLVKTFENLFSKVVSISSEDFKEEIISFVQNNFSEKTANRILEVLKKAKTEKTVATETYKVKNSLSALILLSIGLFLIALNMKEAFIPLVGSLAVSVLTLFKYQEIFVQVGVPSTLVYVNFSIPYTLVLVLVCGFIWLYSNNILRRRERV</sequence>
<feature type="transmembrane region" description="Helical" evidence="1">
    <location>
        <begin position="554"/>
        <end position="572"/>
    </location>
</feature>
<gene>
    <name evidence="2" type="ORF">ENM46_02035</name>
</gene>
<evidence type="ECO:0000256" key="1">
    <source>
        <dbReference type="SAM" id="Phobius"/>
    </source>
</evidence>
<feature type="transmembrane region" description="Helical" evidence="1">
    <location>
        <begin position="584"/>
        <end position="608"/>
    </location>
</feature>
<keyword evidence="1" id="KW-1133">Transmembrane helix</keyword>
<evidence type="ECO:0000313" key="2">
    <source>
        <dbReference type="EMBL" id="HHR33710.1"/>
    </source>
</evidence>
<reference evidence="2" key="1">
    <citation type="journal article" date="2020" name="mSystems">
        <title>Genome- and Community-Level Interaction Insights into Carbon Utilization and Element Cycling Functions of Hydrothermarchaeota in Hydrothermal Sediment.</title>
        <authorList>
            <person name="Zhou Z."/>
            <person name="Liu Y."/>
            <person name="Xu W."/>
            <person name="Pan J."/>
            <person name="Luo Z.H."/>
            <person name="Li M."/>
        </authorList>
    </citation>
    <scope>NUCLEOTIDE SEQUENCE [LARGE SCALE GENOMIC DNA]</scope>
    <source>
        <strain evidence="2">SpSt-1088</strain>
    </source>
</reference>
<keyword evidence="1" id="KW-0472">Membrane</keyword>
<name>A0A7C5YDM5_9BACT</name>